<sequence length="380" mass="42157">MTLLNLSYAEFENEPRFWRLNLLDFGPSNLVVGKNATGKSRLISVITGLMGIISGARPNALDSGTYSAEFLIEEKRYVYEISFKQKIVQHERLSVDGTDRLTRNETGQGSIYYSKEDRYLEFAVPTGTIALQAKKDQLQHPFIVDISNWASSSATYIFGSDFGRSRLHVAAQQTSVIEELQASSNKEDPDDAVGTYIAGYKHFGDAFDRAIIEDMGKLGYALREVAVEPLDPGIAMAPHGAPLLSLVVVERDLSPRIPQIFLSQGMFRALALTIKLNWSTFSGRKGLILIDDLGEGLDYERACAAVEIAMQKAASGACQIIMTSNDRFVMNSVSLDHWIVLQRNGPEVKGYTSRNSPNEFESFRFTGLSNFDFFTSGGFH</sequence>
<dbReference type="Gene3D" id="3.40.50.300">
    <property type="entry name" value="P-loop containing nucleotide triphosphate hydrolases"/>
    <property type="match status" value="1"/>
</dbReference>
<dbReference type="Proteomes" id="UP001368500">
    <property type="component" value="Unassembled WGS sequence"/>
</dbReference>
<evidence type="ECO:0000313" key="2">
    <source>
        <dbReference type="Proteomes" id="UP001368500"/>
    </source>
</evidence>
<evidence type="ECO:0000313" key="1">
    <source>
        <dbReference type="EMBL" id="MEK8028955.1"/>
    </source>
</evidence>
<keyword evidence="2" id="KW-1185">Reference proteome</keyword>
<accession>A0ABU9BJX1</accession>
<gene>
    <name evidence="1" type="ORF">AACH11_23610</name>
</gene>
<comment type="caution">
    <text evidence="1">The sequence shown here is derived from an EMBL/GenBank/DDBJ whole genome shotgun (WGS) entry which is preliminary data.</text>
</comment>
<name>A0ABU9BJX1_9BURK</name>
<organism evidence="1 2">
    <name type="scientific">Pseudaquabacterium rugosum</name>
    <dbReference type="NCBI Taxonomy" id="2984194"/>
    <lineage>
        <taxon>Bacteria</taxon>
        <taxon>Pseudomonadati</taxon>
        <taxon>Pseudomonadota</taxon>
        <taxon>Betaproteobacteria</taxon>
        <taxon>Burkholderiales</taxon>
        <taxon>Sphaerotilaceae</taxon>
        <taxon>Pseudaquabacterium</taxon>
    </lineage>
</organism>
<dbReference type="SUPFAM" id="SSF52540">
    <property type="entry name" value="P-loop containing nucleoside triphosphate hydrolases"/>
    <property type="match status" value="1"/>
</dbReference>
<reference evidence="1 2" key="1">
    <citation type="submission" date="2024-04" db="EMBL/GenBank/DDBJ databases">
        <title>Novel species of the genus Ideonella isolated from streams.</title>
        <authorList>
            <person name="Lu H."/>
        </authorList>
    </citation>
    <scope>NUCLEOTIDE SEQUENCE [LARGE SCALE GENOMIC DNA]</scope>
    <source>
        <strain evidence="1 2">BYS139W</strain>
    </source>
</reference>
<dbReference type="EMBL" id="JBBUTF010000035">
    <property type="protein sequence ID" value="MEK8028955.1"/>
    <property type="molecule type" value="Genomic_DNA"/>
</dbReference>
<dbReference type="RefSeq" id="WP_341376743.1">
    <property type="nucleotide sequence ID" value="NZ_JBBUTF010000035.1"/>
</dbReference>
<proteinExistence type="predicted"/>
<dbReference type="InterPro" id="IPR027417">
    <property type="entry name" value="P-loop_NTPase"/>
</dbReference>
<protein>
    <recommendedName>
        <fullName evidence="3">ATPase AAA-type core domain-containing protein</fullName>
    </recommendedName>
</protein>
<evidence type="ECO:0008006" key="3">
    <source>
        <dbReference type="Google" id="ProtNLM"/>
    </source>
</evidence>